<sequence>MGNQALTIPSRQLTSLLYIHTARRAQNTP</sequence>
<dbReference type="EMBL" id="APOO01000022">
    <property type="protein sequence ID" value="ENU42232.1"/>
    <property type="molecule type" value="Genomic_DNA"/>
</dbReference>
<name>N8S770_9GAMM</name>
<evidence type="ECO:0000313" key="1">
    <source>
        <dbReference type="EMBL" id="ENU42232.1"/>
    </source>
</evidence>
<protein>
    <submittedName>
        <fullName evidence="1">Uncharacterized protein</fullName>
    </submittedName>
</protein>
<dbReference type="Proteomes" id="UP000013065">
    <property type="component" value="Unassembled WGS sequence"/>
</dbReference>
<dbReference type="AlphaFoldDB" id="N8S770"/>
<evidence type="ECO:0000313" key="2">
    <source>
        <dbReference type="Proteomes" id="UP000013065"/>
    </source>
</evidence>
<comment type="caution">
    <text evidence="1">The sequence shown here is derived from an EMBL/GenBank/DDBJ whole genome shotgun (WGS) entry which is preliminary data.</text>
</comment>
<proteinExistence type="predicted"/>
<accession>N8S770</accession>
<gene>
    <name evidence="1" type="ORF">F985_03120</name>
</gene>
<dbReference type="HOGENOM" id="CLU_3408446_0_0_6"/>
<organism evidence="1 2">
    <name type="scientific">Acinetobacter seifertii</name>
    <dbReference type="NCBI Taxonomy" id="1530123"/>
    <lineage>
        <taxon>Bacteria</taxon>
        <taxon>Pseudomonadati</taxon>
        <taxon>Pseudomonadota</taxon>
        <taxon>Gammaproteobacteria</taxon>
        <taxon>Moraxellales</taxon>
        <taxon>Moraxellaceae</taxon>
        <taxon>Acinetobacter</taxon>
        <taxon>Acinetobacter calcoaceticus/baumannii complex</taxon>
    </lineage>
</organism>
<reference evidence="1 2" key="2">
    <citation type="journal article" date="2015" name="Int. J. Syst. Evol. Microbiol.">
        <title>Acinetobacter seifertii sp. nov., a member of the Acinetobacter calcoaceticus-Acinetobacter baumannii complex isolated from human clinical specimens.</title>
        <authorList>
            <person name="Nemec A."/>
            <person name="Krizova L."/>
            <person name="Maixnerova M."/>
            <person name="Sedo O."/>
            <person name="Brisse S."/>
            <person name="Higgins P.G."/>
        </authorList>
    </citation>
    <scope>NUCLEOTIDE SEQUENCE [LARGE SCALE GENOMIC DNA]</scope>
    <source>
        <strain evidence="1 2">NIPH 973</strain>
    </source>
</reference>
<reference evidence="2" key="1">
    <citation type="submission" date="2013-02" db="EMBL/GenBank/DDBJ databases">
        <title>The Genome Sequence of Acinetobacter sp. NIPH 973.</title>
        <authorList>
            <consortium name="The Broad Institute Genome Sequencing Platform"/>
            <consortium name="The Broad Institute Genome Sequencing Center for Infectious Disease"/>
            <person name="Cerqueira G."/>
            <person name="Feldgarden M."/>
            <person name="Courvalin P."/>
            <person name="Perichon B."/>
            <person name="Grillot-Courvalin C."/>
            <person name="Clermont D."/>
            <person name="Rocha E."/>
            <person name="Yoon E.-J."/>
            <person name="Nemec A."/>
            <person name="Walker B."/>
            <person name="Young S.K."/>
            <person name="Zeng Q."/>
            <person name="Gargeya S."/>
            <person name="Fitzgerald M."/>
            <person name="Haas B."/>
            <person name="Abouelleil A."/>
            <person name="Alvarado L."/>
            <person name="Arachchi H.M."/>
            <person name="Berlin A.M."/>
            <person name="Chapman S.B."/>
            <person name="Dewar J."/>
            <person name="Goldberg J."/>
            <person name="Griggs A."/>
            <person name="Gujja S."/>
            <person name="Hansen M."/>
            <person name="Howarth C."/>
            <person name="Imamovic A."/>
            <person name="Larimer J."/>
            <person name="McCowan C."/>
            <person name="Murphy C."/>
            <person name="Neiman D."/>
            <person name="Pearson M."/>
            <person name="Priest M."/>
            <person name="Roberts A."/>
            <person name="Saif S."/>
            <person name="Shea T."/>
            <person name="Sisk P."/>
            <person name="Sykes S."/>
            <person name="Wortman J."/>
            <person name="Nusbaum C."/>
            <person name="Birren B."/>
        </authorList>
    </citation>
    <scope>NUCLEOTIDE SEQUENCE [LARGE SCALE GENOMIC DNA]</scope>
    <source>
        <strain evidence="2">NIPH 973</strain>
    </source>
</reference>